<keyword evidence="3" id="KW-1185">Reference proteome</keyword>
<dbReference type="Gene3D" id="3.30.1180.10">
    <property type="match status" value="1"/>
</dbReference>
<dbReference type="PROSITE" id="PS51482">
    <property type="entry name" value="DEGV"/>
    <property type="match status" value="1"/>
</dbReference>
<evidence type="ECO:0000256" key="1">
    <source>
        <dbReference type="ARBA" id="ARBA00023121"/>
    </source>
</evidence>
<dbReference type="SUPFAM" id="SSF82549">
    <property type="entry name" value="DAK1/DegV-like"/>
    <property type="match status" value="1"/>
</dbReference>
<evidence type="ECO:0000313" key="2">
    <source>
        <dbReference type="EMBL" id="RZT90973.1"/>
    </source>
</evidence>
<dbReference type="InterPro" id="IPR043168">
    <property type="entry name" value="DegV_C"/>
</dbReference>
<organism evidence="2 3">
    <name type="scientific">Azospira oryzae</name>
    <dbReference type="NCBI Taxonomy" id="146939"/>
    <lineage>
        <taxon>Bacteria</taxon>
        <taxon>Pseudomonadati</taxon>
        <taxon>Pseudomonadota</taxon>
        <taxon>Betaproteobacteria</taxon>
        <taxon>Rhodocyclales</taxon>
        <taxon>Rhodocyclaceae</taxon>
        <taxon>Azospira</taxon>
    </lineage>
</organism>
<comment type="caution">
    <text evidence="2">The sequence shown here is derived from an EMBL/GenBank/DDBJ whole genome shotgun (WGS) entry which is preliminary data.</text>
</comment>
<reference evidence="2 3" key="1">
    <citation type="submission" date="2019-02" db="EMBL/GenBank/DDBJ databases">
        <title>Genomic Encyclopedia of Type Strains, Phase IV (KMG-IV): sequencing the most valuable type-strain genomes for metagenomic binning, comparative biology and taxonomic classification.</title>
        <authorList>
            <person name="Goeker M."/>
        </authorList>
    </citation>
    <scope>NUCLEOTIDE SEQUENCE [LARGE SCALE GENOMIC DNA]</scope>
    <source>
        <strain evidence="2 3">DSM 21223</strain>
    </source>
</reference>
<gene>
    <name evidence="2" type="ORF">EV678_1798</name>
</gene>
<name>A0ABY0ITS0_9RHOO</name>
<dbReference type="PANTHER" id="PTHR33434:SF2">
    <property type="entry name" value="FATTY ACID-BINDING PROTEIN TM_1468"/>
    <property type="match status" value="1"/>
</dbReference>
<sequence length="314" mass="34672">MRIGIIVDSCCDLPRQFLDEHEIVVLPISLRIGGAVIQDRRDPDETHRFYATHVDRRSEDFAESFPYSPAQIEQVFLDKMVIDYDYVFVLTITSERSPIYDHAMQASRTVLTKYKDPRREIGKPGRFGLCVLSSRNLFTGQAVLAAEAVRLIRLGGTPSEIGTRLRQLVDHIHTYLVPADLFHIYKRAAKKGDSSINWGTYKLGQMLDMKPILHCNRDVTRSIAKVRGFEAGVQRLFANAARQVRAGLESPHVCISYGGDPATVPGLPGYADLAAAVQEKGAEILISMMSNTAAVNVGTGAVSLAFAAGSHTFH</sequence>
<keyword evidence="1" id="KW-0446">Lipid-binding</keyword>
<dbReference type="Gene3D" id="3.40.50.10170">
    <property type="match status" value="1"/>
</dbReference>
<dbReference type="Proteomes" id="UP000292136">
    <property type="component" value="Unassembled WGS sequence"/>
</dbReference>
<dbReference type="InterPro" id="IPR050270">
    <property type="entry name" value="DegV_domain_contain"/>
</dbReference>
<dbReference type="RefSeq" id="WP_014235444.1">
    <property type="nucleotide sequence ID" value="NZ_SHKM01000001.1"/>
</dbReference>
<accession>A0ABY0ITS0</accession>
<dbReference type="InterPro" id="IPR003797">
    <property type="entry name" value="DegV"/>
</dbReference>
<dbReference type="NCBIfam" id="TIGR00762">
    <property type="entry name" value="DegV"/>
    <property type="match status" value="1"/>
</dbReference>
<dbReference type="PANTHER" id="PTHR33434">
    <property type="entry name" value="DEGV DOMAIN-CONTAINING PROTEIN DR_1986-RELATED"/>
    <property type="match status" value="1"/>
</dbReference>
<dbReference type="Pfam" id="PF02645">
    <property type="entry name" value="DegV"/>
    <property type="match status" value="1"/>
</dbReference>
<proteinExistence type="predicted"/>
<dbReference type="EMBL" id="SHKM01000001">
    <property type="protein sequence ID" value="RZT90973.1"/>
    <property type="molecule type" value="Genomic_DNA"/>
</dbReference>
<protein>
    <submittedName>
        <fullName evidence="2">DegV family protein with EDD domain</fullName>
    </submittedName>
</protein>
<evidence type="ECO:0000313" key="3">
    <source>
        <dbReference type="Proteomes" id="UP000292136"/>
    </source>
</evidence>